<evidence type="ECO:0000256" key="1">
    <source>
        <dbReference type="ARBA" id="ARBA00016556"/>
    </source>
</evidence>
<feature type="domain" description="COMM" evidence="3">
    <location>
        <begin position="132"/>
        <end position="195"/>
    </location>
</feature>
<dbReference type="Pfam" id="PF07258">
    <property type="entry name" value="COMM_domain"/>
    <property type="match status" value="1"/>
</dbReference>
<dbReference type="Proteomes" id="UP000504634">
    <property type="component" value="Unplaced"/>
</dbReference>
<sequence>MSFKYRALRDIRPYNGCIPQLTKPLLRALIQASVHYLESEKCSPEILDLALNKLYARHEIPKNFCQVFSMVLTTMQSFLRCPKGGVMDHEFREFLKDLKFPDEFIDDLCNVLFNYRATLSRSLAETKIDRPKIIGMQWRINISLATCVAQVSTPTIVLYFNLNNGEHRTLELPLTMFDRLRYNVALLVNGLQSLQNRTALKSF</sequence>
<dbReference type="PANTHER" id="PTHR15666">
    <property type="entry name" value="COMM DOMAIN CONTAINING PROTEIN 5"/>
    <property type="match status" value="1"/>
</dbReference>
<proteinExistence type="inferred from homology"/>
<dbReference type="AlphaFoldDB" id="A0A6J2U9X7"/>
<evidence type="ECO:0000313" key="4">
    <source>
        <dbReference type="Proteomes" id="UP000504634"/>
    </source>
</evidence>
<dbReference type="InterPro" id="IPR017920">
    <property type="entry name" value="COMM"/>
</dbReference>
<dbReference type="InterPro" id="IPR037357">
    <property type="entry name" value="COMMD5"/>
</dbReference>
<dbReference type="RefSeq" id="XP_030384790.1">
    <property type="nucleotide sequence ID" value="XM_030528930.1"/>
</dbReference>
<name>A0A6J2U9X7_DROLE</name>
<protein>
    <recommendedName>
        <fullName evidence="1">COMM domain-containing protein 5</fullName>
    </recommendedName>
</protein>
<dbReference type="PROSITE" id="PS51269">
    <property type="entry name" value="COMM"/>
    <property type="match status" value="1"/>
</dbReference>
<evidence type="ECO:0000259" key="3">
    <source>
        <dbReference type="PROSITE" id="PS51269"/>
    </source>
</evidence>
<dbReference type="GO" id="GO:0005634">
    <property type="term" value="C:nucleus"/>
    <property type="evidence" value="ECO:0007669"/>
    <property type="project" value="TreeGrafter"/>
</dbReference>
<organism evidence="4 5">
    <name type="scientific">Drosophila lebanonensis</name>
    <name type="common">Fruit fly</name>
    <name type="synonym">Scaptodrosophila lebanonensis</name>
    <dbReference type="NCBI Taxonomy" id="7225"/>
    <lineage>
        <taxon>Eukaryota</taxon>
        <taxon>Metazoa</taxon>
        <taxon>Ecdysozoa</taxon>
        <taxon>Arthropoda</taxon>
        <taxon>Hexapoda</taxon>
        <taxon>Insecta</taxon>
        <taxon>Pterygota</taxon>
        <taxon>Neoptera</taxon>
        <taxon>Endopterygota</taxon>
        <taxon>Diptera</taxon>
        <taxon>Brachycera</taxon>
        <taxon>Muscomorpha</taxon>
        <taxon>Ephydroidea</taxon>
        <taxon>Drosophilidae</taxon>
        <taxon>Scaptodrosophila</taxon>
    </lineage>
</organism>
<dbReference type="CTD" id="3772280"/>
<accession>A0A6J2U9X7</accession>
<dbReference type="OrthoDB" id="203754at2759"/>
<evidence type="ECO:0000313" key="5">
    <source>
        <dbReference type="RefSeq" id="XP_030384790.1"/>
    </source>
</evidence>
<gene>
    <name evidence="5" type="primary">LOC115632001</name>
</gene>
<dbReference type="GeneID" id="115632001"/>
<evidence type="ECO:0000256" key="2">
    <source>
        <dbReference type="ARBA" id="ARBA00093452"/>
    </source>
</evidence>
<reference evidence="5" key="1">
    <citation type="submission" date="2025-08" db="UniProtKB">
        <authorList>
            <consortium name="RefSeq"/>
        </authorList>
    </citation>
    <scope>IDENTIFICATION</scope>
    <source>
        <strain evidence="5">11010-0011.00</strain>
        <tissue evidence="5">Whole body</tissue>
    </source>
</reference>
<dbReference type="PANTHER" id="PTHR15666:SF1">
    <property type="entry name" value="COMM DOMAIN-CONTAINING PROTEIN 5"/>
    <property type="match status" value="1"/>
</dbReference>
<keyword evidence="4" id="KW-1185">Reference proteome</keyword>
<comment type="similarity">
    <text evidence="2">Belongs to the COMM domain-containing protein 5 family.</text>
</comment>